<dbReference type="Proteomes" id="UP000436088">
    <property type="component" value="Unassembled WGS sequence"/>
</dbReference>
<dbReference type="AlphaFoldDB" id="A0A6A2ZN86"/>
<proteinExistence type="inferred from homology"/>
<dbReference type="EMBL" id="VEPZ02001121">
    <property type="protein sequence ID" value="KAE8693233.1"/>
    <property type="molecule type" value="Genomic_DNA"/>
</dbReference>
<dbReference type="Pfam" id="PF26168">
    <property type="entry name" value="Glyco_transf_N"/>
    <property type="match status" value="1"/>
</dbReference>
<evidence type="ECO:0000313" key="4">
    <source>
        <dbReference type="Proteomes" id="UP000436088"/>
    </source>
</evidence>
<sequence length="542" mass="59152">MVSTGSKPHAVCLPFPSQGHVNPMMQLAKLLHSRGFHITFVNSEFNHRRLIRSRGVEAVKGLPNFQFETIPDGLPPSDADATQPVPLICDSTRRTCFTPFLELLSKLNSSPQVSPVICVVSDGIMNCGTKAAQVIGVPYVQLWTSSTISFMGYLQYKELVQTGIVPFKVRPDVVMGESDVLPTEFMEEIKGRGFITVGRMIELQANVRNILNGNQSHRLLGYCYTDSFVKVNVVLDETNYLLWRHQVLLTVRSHRLERLLNGTMPIPPEFTVNAEGTSVVNEAFEDYMEQDSALASWLLSTISAPLLPQFVGAETAAAVWNIVVQFFANKSTTTVMNLHYKLQSLRKGDDSMHVYLTRIKEVCDALASCGSPISQVEHVVSILKGLPREYQLFMDVITSSPETLSLDRVYSISTGSENSHEFKQQSSTVRGGRAGGRDFTGILATNARMQFKDDSSSSNYVNLDSVACTCCANKSGTNSVATRGAAAPSTNVTTTCAKWIMDSGATHHVTPDAAHINHPTDLNGPGNLVVGNGSSLSVQSVG</sequence>
<evidence type="ECO:0000313" key="3">
    <source>
        <dbReference type="EMBL" id="KAE8693233.1"/>
    </source>
</evidence>
<evidence type="ECO:0000259" key="2">
    <source>
        <dbReference type="Pfam" id="PF26168"/>
    </source>
</evidence>
<protein>
    <submittedName>
        <fullName evidence="3">7-deoxyloganetin glucosyltransferase</fullName>
    </submittedName>
</protein>
<evidence type="ECO:0000256" key="1">
    <source>
        <dbReference type="ARBA" id="ARBA00009995"/>
    </source>
</evidence>
<comment type="caution">
    <text evidence="3">The sequence shown here is derived from an EMBL/GenBank/DDBJ whole genome shotgun (WGS) entry which is preliminary data.</text>
</comment>
<accession>A0A6A2ZN86</accession>
<feature type="domain" description="Glycosyltransferase N-terminal" evidence="2">
    <location>
        <begin position="11"/>
        <end position="151"/>
    </location>
</feature>
<comment type="similarity">
    <text evidence="1">Belongs to the UDP-glycosyltransferase family.</text>
</comment>
<dbReference type="PANTHER" id="PTHR47481:SF30">
    <property type="entry name" value="CCHC-TYPE DOMAIN-CONTAINING PROTEIN"/>
    <property type="match status" value="1"/>
</dbReference>
<name>A0A6A2ZN86_HIBSY</name>
<dbReference type="Pfam" id="PF14223">
    <property type="entry name" value="Retrotran_gag_2"/>
    <property type="match status" value="1"/>
</dbReference>
<dbReference type="Gene3D" id="3.40.50.2000">
    <property type="entry name" value="Glycogen Phosphorylase B"/>
    <property type="match status" value="1"/>
</dbReference>
<dbReference type="PANTHER" id="PTHR47481">
    <property type="match status" value="1"/>
</dbReference>
<gene>
    <name evidence="3" type="ORF">F3Y22_tig00110814pilonHSYRG00073</name>
</gene>
<reference evidence="3" key="1">
    <citation type="submission" date="2019-09" db="EMBL/GenBank/DDBJ databases">
        <title>Draft genome information of white flower Hibiscus syriacus.</title>
        <authorList>
            <person name="Kim Y.-M."/>
        </authorList>
    </citation>
    <scope>NUCLEOTIDE SEQUENCE [LARGE SCALE GENOMIC DNA]</scope>
    <source>
        <strain evidence="3">YM2019G1</strain>
    </source>
</reference>
<keyword evidence="4" id="KW-1185">Reference proteome</keyword>
<organism evidence="3 4">
    <name type="scientific">Hibiscus syriacus</name>
    <name type="common">Rose of Sharon</name>
    <dbReference type="NCBI Taxonomy" id="106335"/>
    <lineage>
        <taxon>Eukaryota</taxon>
        <taxon>Viridiplantae</taxon>
        <taxon>Streptophyta</taxon>
        <taxon>Embryophyta</taxon>
        <taxon>Tracheophyta</taxon>
        <taxon>Spermatophyta</taxon>
        <taxon>Magnoliopsida</taxon>
        <taxon>eudicotyledons</taxon>
        <taxon>Gunneridae</taxon>
        <taxon>Pentapetalae</taxon>
        <taxon>rosids</taxon>
        <taxon>malvids</taxon>
        <taxon>Malvales</taxon>
        <taxon>Malvaceae</taxon>
        <taxon>Malvoideae</taxon>
        <taxon>Hibiscus</taxon>
    </lineage>
</organism>
<dbReference type="SUPFAM" id="SSF53756">
    <property type="entry name" value="UDP-Glycosyltransferase/glycogen phosphorylase"/>
    <property type="match status" value="1"/>
</dbReference>
<dbReference type="InterPro" id="IPR058980">
    <property type="entry name" value="Glyco_transf_N"/>
</dbReference>
<dbReference type="GO" id="GO:0016740">
    <property type="term" value="F:transferase activity"/>
    <property type="evidence" value="ECO:0007669"/>
    <property type="project" value="UniProtKB-KW"/>
</dbReference>